<name>A0A1Y2H996_9FUNG</name>
<feature type="chain" id="PRO_5013254494" evidence="1">
    <location>
        <begin position="27"/>
        <end position="395"/>
    </location>
</feature>
<evidence type="ECO:0000313" key="2">
    <source>
        <dbReference type="EMBL" id="ORZ31168.1"/>
    </source>
</evidence>
<feature type="signal peptide" evidence="1">
    <location>
        <begin position="1"/>
        <end position="26"/>
    </location>
</feature>
<dbReference type="EMBL" id="MCFL01000065">
    <property type="protein sequence ID" value="ORZ31168.1"/>
    <property type="molecule type" value="Genomic_DNA"/>
</dbReference>
<dbReference type="InterPro" id="IPR015915">
    <property type="entry name" value="Kelch-typ_b-propeller"/>
</dbReference>
<keyword evidence="3" id="KW-1185">Reference proteome</keyword>
<keyword evidence="1" id="KW-0732">Signal</keyword>
<evidence type="ECO:0000256" key="1">
    <source>
        <dbReference type="SAM" id="SignalP"/>
    </source>
</evidence>
<gene>
    <name evidence="2" type="ORF">BCR44DRAFT_1516344</name>
</gene>
<reference evidence="2 3" key="1">
    <citation type="submission" date="2016-07" db="EMBL/GenBank/DDBJ databases">
        <title>Pervasive Adenine N6-methylation of Active Genes in Fungi.</title>
        <authorList>
            <consortium name="DOE Joint Genome Institute"/>
            <person name="Mondo S.J."/>
            <person name="Dannebaum R.O."/>
            <person name="Kuo R.C."/>
            <person name="Labutti K."/>
            <person name="Haridas S."/>
            <person name="Kuo A."/>
            <person name="Salamov A."/>
            <person name="Ahrendt S.R."/>
            <person name="Lipzen A."/>
            <person name="Sullivan W."/>
            <person name="Andreopoulos W.B."/>
            <person name="Clum A."/>
            <person name="Lindquist E."/>
            <person name="Daum C."/>
            <person name="Ramamoorthy G.K."/>
            <person name="Gryganskyi A."/>
            <person name="Culley D."/>
            <person name="Magnuson J.K."/>
            <person name="James T.Y."/>
            <person name="O'Malley M.A."/>
            <person name="Stajich J.E."/>
            <person name="Spatafora J.W."/>
            <person name="Visel A."/>
            <person name="Grigoriev I.V."/>
        </authorList>
    </citation>
    <scope>NUCLEOTIDE SEQUENCE [LARGE SCALE GENOMIC DNA]</scope>
    <source>
        <strain evidence="2 3">PL171</strain>
    </source>
</reference>
<organism evidence="2 3">
    <name type="scientific">Catenaria anguillulae PL171</name>
    <dbReference type="NCBI Taxonomy" id="765915"/>
    <lineage>
        <taxon>Eukaryota</taxon>
        <taxon>Fungi</taxon>
        <taxon>Fungi incertae sedis</taxon>
        <taxon>Blastocladiomycota</taxon>
        <taxon>Blastocladiomycetes</taxon>
        <taxon>Blastocladiales</taxon>
        <taxon>Catenariaceae</taxon>
        <taxon>Catenaria</taxon>
    </lineage>
</organism>
<sequence>MSAMNPLAVILLAAILALLPAQGTSAQTLYPRAARVYLPRLRRLLSFGGIVNRQPQDVVVSLDLSKEWPTSNPLLTPLSTTLGMSAATRAQDMIPVVARNGDSYDIMLYGGMTSDASRGPKRYMLSTKDGVTLENVRSVDLGAQEYTAMIPTMSSVAIVLDEYFKDRGAVGNAPSYIVGGRPFGNASARATATVASLNFDKPANAFPPALRQAGPNSTEYSGLVYVTPSQLMIAGGSQRAWTYDLLRMEWRDYKGMFPPQASARSKNQLVTYTAPTSGRTYVISVGTDYTGPAGLFFYTDTSTQSNFTDAGPIQGFDVVMFFHSVFMVDDQLVAVGVTTDISNAEQFEPVLVFKVSESSPGTLAITKTDKFIPSAASATQLGRKIHQLHHRPTLD</sequence>
<dbReference type="Proteomes" id="UP000193411">
    <property type="component" value="Unassembled WGS sequence"/>
</dbReference>
<evidence type="ECO:0000313" key="3">
    <source>
        <dbReference type="Proteomes" id="UP000193411"/>
    </source>
</evidence>
<proteinExistence type="predicted"/>
<comment type="caution">
    <text evidence="2">The sequence shown here is derived from an EMBL/GenBank/DDBJ whole genome shotgun (WGS) entry which is preliminary data.</text>
</comment>
<dbReference type="AlphaFoldDB" id="A0A1Y2H996"/>
<accession>A0A1Y2H996</accession>
<protein>
    <submittedName>
        <fullName evidence="2">Uncharacterized protein</fullName>
    </submittedName>
</protein>
<dbReference type="Gene3D" id="2.120.10.80">
    <property type="entry name" value="Kelch-type beta propeller"/>
    <property type="match status" value="1"/>
</dbReference>